<evidence type="ECO:0000259" key="14">
    <source>
        <dbReference type="Pfam" id="PF02776"/>
    </source>
</evidence>
<dbReference type="Pfam" id="PF02775">
    <property type="entry name" value="TPP_enzyme_C"/>
    <property type="match status" value="1"/>
</dbReference>
<keyword evidence="8 11" id="KW-0460">Magnesium</keyword>
<evidence type="ECO:0000256" key="8">
    <source>
        <dbReference type="ARBA" id="ARBA00022842"/>
    </source>
</evidence>
<gene>
    <name evidence="15" type="primary">ilvB</name>
</gene>
<proteinExistence type="inferred from homology"/>
<dbReference type="PANTHER" id="PTHR18968">
    <property type="entry name" value="THIAMINE PYROPHOSPHATE ENZYMES"/>
    <property type="match status" value="1"/>
</dbReference>
<dbReference type="FunFam" id="3.40.50.1220:FF:000008">
    <property type="entry name" value="Acetolactate synthase"/>
    <property type="match status" value="1"/>
</dbReference>
<evidence type="ECO:0000256" key="6">
    <source>
        <dbReference type="ARBA" id="ARBA00022679"/>
    </source>
</evidence>
<dbReference type="NCBIfam" id="TIGR00118">
    <property type="entry name" value="acolac_lg"/>
    <property type="match status" value="1"/>
</dbReference>
<dbReference type="GO" id="GO:0003984">
    <property type="term" value="F:acetolactate synthase activity"/>
    <property type="evidence" value="ECO:0007669"/>
    <property type="project" value="UniProtKB-EC"/>
</dbReference>
<sequence>MSTHMDRREPFTLSVFPEKNPIILRKKNVVTLSNQDSILHKTILGGEKYDKLIFLATVQRKSFPKQIFSKKMKKKHKVTGAFALFDSLVRNGINSIFGYPGGAILPIYDELYFWEKKSLLKHYLVRHEQAATHAADGYSRSTGNIGVCFATSGPGATNLVTGIATAQLDSIPLIAITGQVGSAYLGTDAFQEIDMYGITLSLVKHSYVVLDPRLLPQIITEAIYIAQNGRPGPVLIDIPKNIGLEKIEKYVPCDQRTVNKVLGWRYNIVGNRDIIRDVLDQLRKSEKPLLYVGGGVINANAYFELATLAQRFGIPVTTTLMGKGAFNHYSPLYLGMLGMHGTAYANFAVNHCDFLLAIGARFDDRVTGKLDEFACRAFIVHIEIDNAEVSKNKPIGVGIVGDVREILREFLMLSDRKEYLDLREKRYSETSFLWQQEIAEWKKKFPLISIGTDESLLPQEVITKITKKSPDAIITTDVGQHQMWAAQYIKCKPRNWLSSAGLGTMGFGLPAAIGASIASPEKEVICITGDSSFQMNLQELGTISQYNLPIKIIIINNHWQGMVRQWQETFYGNRYSHSNMVAGAPRLNILAKAYGIKSLYVENRVELSQIVTEALYHEGPILVECNVIEDENCYPMVEPAKPNTEMYLTSTLLTTPEGRIRDRTDENKEIISMENFGDELQKNPVVKDC</sequence>
<dbReference type="InterPro" id="IPR011766">
    <property type="entry name" value="TPP_enzyme_TPP-bd"/>
</dbReference>
<evidence type="ECO:0000256" key="1">
    <source>
        <dbReference type="ARBA" id="ARBA00004974"/>
    </source>
</evidence>
<dbReference type="RefSeq" id="YP_010185309.1">
    <property type="nucleotide sequence ID" value="NC_058314.1"/>
</dbReference>
<feature type="domain" description="Thiamine pyrophosphate enzyme TPP-binding" evidence="13">
    <location>
        <begin position="477"/>
        <end position="625"/>
    </location>
</feature>
<protein>
    <recommendedName>
        <fullName evidence="4 11">Acetolactate synthase</fullName>
        <ecNumber evidence="4 11">2.2.1.6</ecNumber>
    </recommendedName>
</protein>
<keyword evidence="7 11" id="KW-0479">Metal-binding</keyword>
<evidence type="ECO:0000256" key="5">
    <source>
        <dbReference type="ARBA" id="ARBA00022605"/>
    </source>
</evidence>
<evidence type="ECO:0000256" key="10">
    <source>
        <dbReference type="ARBA" id="ARBA00023304"/>
    </source>
</evidence>
<comment type="catalytic activity">
    <reaction evidence="11">
        <text>2 pyruvate + H(+) = (2S)-2-acetolactate + CO2</text>
        <dbReference type="Rhea" id="RHEA:25249"/>
        <dbReference type="ChEBI" id="CHEBI:15361"/>
        <dbReference type="ChEBI" id="CHEBI:15378"/>
        <dbReference type="ChEBI" id="CHEBI:16526"/>
        <dbReference type="ChEBI" id="CHEBI:58476"/>
        <dbReference type="EC" id="2.2.1.6"/>
    </reaction>
</comment>
<evidence type="ECO:0000256" key="11">
    <source>
        <dbReference type="RuleBase" id="RU003591"/>
    </source>
</evidence>
<reference evidence="15" key="1">
    <citation type="submission" date="2021-03" db="EMBL/GenBank/DDBJ databases">
        <title>The complete chloroplast genome of Ishige okamurae.</title>
        <authorList>
            <person name="Wang X."/>
        </authorList>
    </citation>
    <scope>NUCLEOTIDE SEQUENCE</scope>
</reference>
<keyword evidence="9 11" id="KW-0786">Thiamine pyrophosphate</keyword>
<dbReference type="GO" id="GO:0000287">
    <property type="term" value="F:magnesium ion binding"/>
    <property type="evidence" value="ECO:0007669"/>
    <property type="project" value="UniProtKB-UniRule"/>
</dbReference>
<evidence type="ECO:0000256" key="7">
    <source>
        <dbReference type="ARBA" id="ARBA00022723"/>
    </source>
</evidence>
<dbReference type="InterPro" id="IPR000399">
    <property type="entry name" value="TPP-bd_CS"/>
</dbReference>
<geneLocation type="chloroplast" evidence="15"/>
<dbReference type="InterPro" id="IPR045229">
    <property type="entry name" value="TPP_enz"/>
</dbReference>
<comment type="pathway">
    <text evidence="2 11">Amino-acid biosynthesis; L-valine biosynthesis; L-valine from pyruvate: step 1/4.</text>
</comment>
<keyword evidence="6 11" id="KW-0808">Transferase</keyword>
<evidence type="ECO:0000259" key="12">
    <source>
        <dbReference type="Pfam" id="PF00205"/>
    </source>
</evidence>
<comment type="cofactor">
    <cofactor evidence="11">
        <name>thiamine diphosphate</name>
        <dbReference type="ChEBI" id="CHEBI:58937"/>
    </cofactor>
    <text evidence="11">Binds 1 thiamine pyrophosphate per subunit.</text>
</comment>
<evidence type="ECO:0000256" key="2">
    <source>
        <dbReference type="ARBA" id="ARBA00005025"/>
    </source>
</evidence>
<dbReference type="PROSITE" id="PS00187">
    <property type="entry name" value="TPP_ENZYMES"/>
    <property type="match status" value="1"/>
</dbReference>
<dbReference type="EC" id="2.2.1.6" evidence="4 11"/>
<dbReference type="PANTHER" id="PTHR18968:SF13">
    <property type="entry name" value="ACETOLACTATE SYNTHASE CATALYTIC SUBUNIT, MITOCHONDRIAL"/>
    <property type="match status" value="1"/>
</dbReference>
<keyword evidence="10 11" id="KW-0100">Branched-chain amino acid biosynthesis</keyword>
<dbReference type="CDD" id="cd07035">
    <property type="entry name" value="TPP_PYR_POX_like"/>
    <property type="match status" value="1"/>
</dbReference>
<dbReference type="GO" id="GO:0005948">
    <property type="term" value="C:acetolactate synthase complex"/>
    <property type="evidence" value="ECO:0007669"/>
    <property type="project" value="TreeGrafter"/>
</dbReference>
<keyword evidence="15" id="KW-0934">Plastid</keyword>
<comment type="cofactor">
    <cofactor evidence="11">
        <name>Mg(2+)</name>
        <dbReference type="ChEBI" id="CHEBI:18420"/>
    </cofactor>
    <text evidence="11">Binds 1 Mg(2+) ion per subunit.</text>
</comment>
<evidence type="ECO:0000313" key="15">
    <source>
        <dbReference type="EMBL" id="QVJ99653.1"/>
    </source>
</evidence>
<evidence type="ECO:0000256" key="9">
    <source>
        <dbReference type="ARBA" id="ARBA00023052"/>
    </source>
</evidence>
<feature type="domain" description="Thiamine pyrophosphate enzyme N-terminal TPP-binding" evidence="14">
    <location>
        <begin position="79"/>
        <end position="195"/>
    </location>
</feature>
<evidence type="ECO:0000256" key="3">
    <source>
        <dbReference type="ARBA" id="ARBA00007812"/>
    </source>
</evidence>
<dbReference type="Pfam" id="PF02776">
    <property type="entry name" value="TPP_enzyme_N"/>
    <property type="match status" value="1"/>
</dbReference>
<feature type="domain" description="Thiamine pyrophosphate enzyme central" evidence="12">
    <location>
        <begin position="275"/>
        <end position="409"/>
    </location>
</feature>
<keyword evidence="5 11" id="KW-0028">Amino-acid biosynthesis</keyword>
<dbReference type="InterPro" id="IPR012001">
    <property type="entry name" value="Thiamin_PyroP_enz_TPP-bd_dom"/>
</dbReference>
<dbReference type="GeneID" id="68216509"/>
<keyword evidence="15" id="KW-0150">Chloroplast</keyword>
<dbReference type="FunFam" id="3.40.50.970:FF:000007">
    <property type="entry name" value="Acetolactate synthase"/>
    <property type="match status" value="1"/>
</dbReference>
<comment type="pathway">
    <text evidence="1 11">Amino-acid biosynthesis; L-isoleucine biosynthesis; L-isoleucine from 2-oxobutanoate: step 1/4.</text>
</comment>
<dbReference type="Pfam" id="PF00205">
    <property type="entry name" value="TPP_enzyme_M"/>
    <property type="match status" value="1"/>
</dbReference>
<name>A0A8E5XRH2_9PHAE</name>
<dbReference type="AlphaFoldDB" id="A0A8E5XRH2"/>
<evidence type="ECO:0000256" key="4">
    <source>
        <dbReference type="ARBA" id="ARBA00013145"/>
    </source>
</evidence>
<dbReference type="GO" id="GO:0030976">
    <property type="term" value="F:thiamine pyrophosphate binding"/>
    <property type="evidence" value="ECO:0007669"/>
    <property type="project" value="UniProtKB-UniRule"/>
</dbReference>
<accession>A0A8E5XRH2</accession>
<dbReference type="InterPro" id="IPR012000">
    <property type="entry name" value="Thiamin_PyroP_enz_cen_dom"/>
</dbReference>
<dbReference type="GO" id="GO:0050660">
    <property type="term" value="F:flavin adenine dinucleotide binding"/>
    <property type="evidence" value="ECO:0007669"/>
    <property type="project" value="InterPro"/>
</dbReference>
<dbReference type="GO" id="GO:0009097">
    <property type="term" value="P:isoleucine biosynthetic process"/>
    <property type="evidence" value="ECO:0007669"/>
    <property type="project" value="TreeGrafter"/>
</dbReference>
<evidence type="ECO:0000259" key="13">
    <source>
        <dbReference type="Pfam" id="PF02775"/>
    </source>
</evidence>
<comment type="similarity">
    <text evidence="3 11">Belongs to the TPP enzyme family.</text>
</comment>
<organism evidence="15">
    <name type="scientific">Ishige okamurae</name>
    <dbReference type="NCBI Taxonomy" id="233772"/>
    <lineage>
        <taxon>Eukaryota</taxon>
        <taxon>Sar</taxon>
        <taxon>Stramenopiles</taxon>
        <taxon>Ochrophyta</taxon>
        <taxon>PX clade</taxon>
        <taxon>Phaeophyceae</taxon>
        <taxon>Ectocarpales</taxon>
        <taxon>Ishigeaceae</taxon>
        <taxon>Ishige</taxon>
    </lineage>
</organism>
<dbReference type="EMBL" id="MW762687">
    <property type="protein sequence ID" value="QVJ99653.1"/>
    <property type="molecule type" value="Genomic_DNA"/>
</dbReference>
<dbReference type="InterPro" id="IPR012846">
    <property type="entry name" value="Acetolactate_synth_lsu"/>
</dbReference>
<dbReference type="CDD" id="cd02015">
    <property type="entry name" value="TPP_AHAS"/>
    <property type="match status" value="1"/>
</dbReference>
<dbReference type="InterPro" id="IPR039368">
    <property type="entry name" value="AHAS_TPP"/>
</dbReference>
<dbReference type="GO" id="GO:0009099">
    <property type="term" value="P:L-valine biosynthetic process"/>
    <property type="evidence" value="ECO:0007669"/>
    <property type="project" value="TreeGrafter"/>
</dbReference>